<reference evidence="1" key="2">
    <citation type="submission" date="2020-11" db="EMBL/GenBank/DDBJ databases">
        <authorList>
            <person name="McCartney M.A."/>
            <person name="Auch B."/>
            <person name="Kono T."/>
            <person name="Mallez S."/>
            <person name="Becker A."/>
            <person name="Gohl D.M."/>
            <person name="Silverstein K.A.T."/>
            <person name="Koren S."/>
            <person name="Bechman K.B."/>
            <person name="Herman A."/>
            <person name="Abrahante J.E."/>
            <person name="Garbe J."/>
        </authorList>
    </citation>
    <scope>NUCLEOTIDE SEQUENCE</scope>
    <source>
        <strain evidence="1">Duluth1</strain>
        <tissue evidence="1">Whole animal</tissue>
    </source>
</reference>
<dbReference type="AlphaFoldDB" id="A0A9D4NDW5"/>
<comment type="caution">
    <text evidence="1">The sequence shown here is derived from an EMBL/GenBank/DDBJ whole genome shotgun (WGS) entry which is preliminary data.</text>
</comment>
<reference evidence="1" key="1">
    <citation type="journal article" date="2019" name="bioRxiv">
        <title>The Genome of the Zebra Mussel, Dreissena polymorpha: A Resource for Invasive Species Research.</title>
        <authorList>
            <person name="McCartney M.A."/>
            <person name="Auch B."/>
            <person name="Kono T."/>
            <person name="Mallez S."/>
            <person name="Zhang Y."/>
            <person name="Obille A."/>
            <person name="Becker A."/>
            <person name="Abrahante J.E."/>
            <person name="Garbe J."/>
            <person name="Badalamenti J.P."/>
            <person name="Herman A."/>
            <person name="Mangelson H."/>
            <person name="Liachko I."/>
            <person name="Sullivan S."/>
            <person name="Sone E.D."/>
            <person name="Koren S."/>
            <person name="Silverstein K.A.T."/>
            <person name="Beckman K.B."/>
            <person name="Gohl D.M."/>
        </authorList>
    </citation>
    <scope>NUCLEOTIDE SEQUENCE</scope>
    <source>
        <strain evidence="1">Duluth1</strain>
        <tissue evidence="1">Whole animal</tissue>
    </source>
</reference>
<proteinExistence type="predicted"/>
<keyword evidence="2" id="KW-1185">Reference proteome</keyword>
<dbReference type="Proteomes" id="UP000828390">
    <property type="component" value="Unassembled WGS sequence"/>
</dbReference>
<gene>
    <name evidence="1" type="ORF">DPMN_016891</name>
</gene>
<dbReference type="EMBL" id="JAIWYP010000001">
    <property type="protein sequence ID" value="KAH3892763.1"/>
    <property type="molecule type" value="Genomic_DNA"/>
</dbReference>
<organism evidence="1 2">
    <name type="scientific">Dreissena polymorpha</name>
    <name type="common">Zebra mussel</name>
    <name type="synonym">Mytilus polymorpha</name>
    <dbReference type="NCBI Taxonomy" id="45954"/>
    <lineage>
        <taxon>Eukaryota</taxon>
        <taxon>Metazoa</taxon>
        <taxon>Spiralia</taxon>
        <taxon>Lophotrochozoa</taxon>
        <taxon>Mollusca</taxon>
        <taxon>Bivalvia</taxon>
        <taxon>Autobranchia</taxon>
        <taxon>Heteroconchia</taxon>
        <taxon>Euheterodonta</taxon>
        <taxon>Imparidentia</taxon>
        <taxon>Neoheterodontei</taxon>
        <taxon>Myida</taxon>
        <taxon>Dreissenoidea</taxon>
        <taxon>Dreissenidae</taxon>
        <taxon>Dreissena</taxon>
    </lineage>
</organism>
<name>A0A9D4NDW5_DREPO</name>
<sequence length="58" mass="6110">MPGFYTFERLNDGITVSAVDSPSASLSPMTFTARVAARITTNAHSVSPGIICQPTPKV</sequence>
<protein>
    <submittedName>
        <fullName evidence="1">Uncharacterized protein</fullName>
    </submittedName>
</protein>
<evidence type="ECO:0000313" key="2">
    <source>
        <dbReference type="Proteomes" id="UP000828390"/>
    </source>
</evidence>
<evidence type="ECO:0000313" key="1">
    <source>
        <dbReference type="EMBL" id="KAH3892763.1"/>
    </source>
</evidence>
<accession>A0A9D4NDW5</accession>